<dbReference type="Gene3D" id="1.10.357.10">
    <property type="entry name" value="Tetracycline Repressor, domain 2"/>
    <property type="match status" value="1"/>
</dbReference>
<dbReference type="GO" id="GO:0000976">
    <property type="term" value="F:transcription cis-regulatory region binding"/>
    <property type="evidence" value="ECO:0007669"/>
    <property type="project" value="TreeGrafter"/>
</dbReference>
<gene>
    <name evidence="4" type="ORF">Ga0080574_TMP2752</name>
</gene>
<dbReference type="Pfam" id="PF08362">
    <property type="entry name" value="TetR_C_3"/>
    <property type="match status" value="1"/>
</dbReference>
<evidence type="ECO:0000259" key="3">
    <source>
        <dbReference type="PROSITE" id="PS50977"/>
    </source>
</evidence>
<dbReference type="PANTHER" id="PTHR30055">
    <property type="entry name" value="HTH-TYPE TRANSCRIPTIONAL REGULATOR RUTR"/>
    <property type="match status" value="1"/>
</dbReference>
<evidence type="ECO:0000313" key="4">
    <source>
        <dbReference type="EMBL" id="APZ53086.1"/>
    </source>
</evidence>
<evidence type="ECO:0000313" key="5">
    <source>
        <dbReference type="Proteomes" id="UP000187059"/>
    </source>
</evidence>
<dbReference type="GO" id="GO:0045892">
    <property type="term" value="P:negative regulation of DNA-templated transcription"/>
    <property type="evidence" value="ECO:0007669"/>
    <property type="project" value="InterPro"/>
</dbReference>
<dbReference type="EMBL" id="CP015093">
    <property type="protein sequence ID" value="APZ53086.1"/>
    <property type="molecule type" value="Genomic_DNA"/>
</dbReference>
<dbReference type="InterPro" id="IPR013573">
    <property type="entry name" value="Tscrpt_reg_YcdC_C"/>
</dbReference>
<dbReference type="KEGG" id="paby:Ga0080574_TMP2752"/>
<accession>A0A1P8UUQ3</accession>
<protein>
    <submittedName>
        <fullName evidence="4">Transcriptional regulator, TetR family</fullName>
    </submittedName>
</protein>
<dbReference type="AlphaFoldDB" id="A0A1P8UUQ3"/>
<dbReference type="GO" id="GO:0003700">
    <property type="term" value="F:DNA-binding transcription factor activity"/>
    <property type="evidence" value="ECO:0007669"/>
    <property type="project" value="TreeGrafter"/>
</dbReference>
<dbReference type="InterPro" id="IPR001647">
    <property type="entry name" value="HTH_TetR"/>
</dbReference>
<dbReference type="Proteomes" id="UP000187059">
    <property type="component" value="Chromosome"/>
</dbReference>
<dbReference type="PRINTS" id="PR00455">
    <property type="entry name" value="HTHTETR"/>
</dbReference>
<name>A0A1P8UUQ3_9RHOB</name>
<keyword evidence="1 2" id="KW-0238">DNA-binding</keyword>
<sequence>MDMADGSAKKPSRIQLRNRKRIMEAALEVFSQHGYRGATLDQIAEAAGMSKPNLIYYFDGKEAIHVALLNALMEEWLAPLAEVSDDGEPLDEILTYIRRKMEMSRLFPRESRLFANEIIQGAPRMLPHLESDLKPLFDEKCALIQSWMAAGRLAPADPAQLILSIWAITQHYADFDTQVRVLVPDEAEGWAAANAHVEAMFQNLLTPGATKS</sequence>
<dbReference type="InterPro" id="IPR036271">
    <property type="entry name" value="Tet_transcr_reg_TetR-rel_C_sf"/>
</dbReference>
<feature type="domain" description="HTH tetR-type" evidence="3">
    <location>
        <begin position="16"/>
        <end position="76"/>
    </location>
</feature>
<keyword evidence="5" id="KW-1185">Reference proteome</keyword>
<reference evidence="4 5" key="1">
    <citation type="submission" date="2016-04" db="EMBL/GenBank/DDBJ databases">
        <title>Deep-sea bacteria in the southern Pacific.</title>
        <authorList>
            <person name="Tang K."/>
        </authorList>
    </citation>
    <scope>NUCLEOTIDE SEQUENCE [LARGE SCALE GENOMIC DNA]</scope>
    <source>
        <strain evidence="4 5">JLT2014</strain>
    </source>
</reference>
<feature type="DNA-binding region" description="H-T-H motif" evidence="2">
    <location>
        <begin position="39"/>
        <end position="58"/>
    </location>
</feature>
<dbReference type="InterPro" id="IPR050109">
    <property type="entry name" value="HTH-type_TetR-like_transc_reg"/>
</dbReference>
<organism evidence="4 5">
    <name type="scientific">Salipiger abyssi</name>
    <dbReference type="NCBI Taxonomy" id="1250539"/>
    <lineage>
        <taxon>Bacteria</taxon>
        <taxon>Pseudomonadati</taxon>
        <taxon>Pseudomonadota</taxon>
        <taxon>Alphaproteobacteria</taxon>
        <taxon>Rhodobacterales</taxon>
        <taxon>Roseobacteraceae</taxon>
        <taxon>Salipiger</taxon>
    </lineage>
</organism>
<evidence type="ECO:0000256" key="2">
    <source>
        <dbReference type="PROSITE-ProRule" id="PRU00335"/>
    </source>
</evidence>
<dbReference type="Gene3D" id="1.10.10.60">
    <property type="entry name" value="Homeodomain-like"/>
    <property type="match status" value="1"/>
</dbReference>
<dbReference type="SUPFAM" id="SSF48498">
    <property type="entry name" value="Tetracyclin repressor-like, C-terminal domain"/>
    <property type="match status" value="1"/>
</dbReference>
<dbReference type="STRING" id="1250539.Ga0080574_TMP2752"/>
<dbReference type="InterPro" id="IPR009057">
    <property type="entry name" value="Homeodomain-like_sf"/>
</dbReference>
<proteinExistence type="predicted"/>
<dbReference type="PANTHER" id="PTHR30055:SF196">
    <property type="entry name" value="HTH-TYPE TRANSCRIPTIONAL REGULATOR RUTR"/>
    <property type="match status" value="1"/>
</dbReference>
<dbReference type="Pfam" id="PF00440">
    <property type="entry name" value="TetR_N"/>
    <property type="match status" value="1"/>
</dbReference>
<dbReference type="SUPFAM" id="SSF46689">
    <property type="entry name" value="Homeodomain-like"/>
    <property type="match status" value="1"/>
</dbReference>
<dbReference type="PROSITE" id="PS50977">
    <property type="entry name" value="HTH_TETR_2"/>
    <property type="match status" value="1"/>
</dbReference>
<evidence type="ECO:0000256" key="1">
    <source>
        <dbReference type="ARBA" id="ARBA00023125"/>
    </source>
</evidence>